<dbReference type="GO" id="GO:0016020">
    <property type="term" value="C:membrane"/>
    <property type="evidence" value="ECO:0007669"/>
    <property type="project" value="UniProtKB-SubCell"/>
</dbReference>
<dbReference type="EMBL" id="HBJA01138319">
    <property type="protein sequence ID" value="CAE0836260.1"/>
    <property type="molecule type" value="Transcribed_RNA"/>
</dbReference>
<dbReference type="PROSITE" id="PS00755">
    <property type="entry name" value="SECY_1"/>
    <property type="match status" value="1"/>
</dbReference>
<dbReference type="GO" id="GO:0015031">
    <property type="term" value="P:protein transport"/>
    <property type="evidence" value="ECO:0007669"/>
    <property type="project" value="UniProtKB-KW"/>
</dbReference>
<evidence type="ECO:0000256" key="12">
    <source>
        <dbReference type="SAM" id="Phobius"/>
    </source>
</evidence>
<evidence type="ECO:0000313" key="13">
    <source>
        <dbReference type="EMBL" id="CAE0836260.1"/>
    </source>
</evidence>
<dbReference type="InterPro" id="IPR026593">
    <property type="entry name" value="SecY"/>
</dbReference>
<dbReference type="Gene3D" id="1.10.3370.10">
    <property type="entry name" value="SecY subunit domain"/>
    <property type="match status" value="1"/>
</dbReference>
<feature type="transmembrane region" description="Helical" evidence="12">
    <location>
        <begin position="486"/>
        <end position="503"/>
    </location>
</feature>
<comment type="function">
    <text evidence="10">The central subunit of the protein translocation channel SecYE. Consists of two halves formed by TMs 1-5 and 6-10. These two domains form a lateral gate at the front which open onto the bilayer between TMs 2 and 7, and are clamped together by SecE at the back. The channel is closed by both a pore ring composed of hydrophobic SecY resides and a short helix (helix 2A) on the extracellular side of the membrane which forms a plug.</text>
</comment>
<dbReference type="PRINTS" id="PR00303">
    <property type="entry name" value="SECYTRNLCASE"/>
</dbReference>
<keyword evidence="5" id="KW-0653">Protein transport</keyword>
<gene>
    <name evidence="13" type="ORF">EGYM00163_LOCUS47624</name>
</gene>
<proteinExistence type="inferred from homology"/>
<evidence type="ECO:0000256" key="4">
    <source>
        <dbReference type="ARBA" id="ARBA00022692"/>
    </source>
</evidence>
<accession>A0A7S4GGQ2</accession>
<keyword evidence="4 12" id="KW-0812">Transmembrane</keyword>
<dbReference type="Pfam" id="PF00344">
    <property type="entry name" value="SecY"/>
    <property type="match status" value="1"/>
</dbReference>
<dbReference type="InterPro" id="IPR023201">
    <property type="entry name" value="SecY_dom_sf"/>
</dbReference>
<evidence type="ECO:0000256" key="10">
    <source>
        <dbReference type="ARBA" id="ARBA00055151"/>
    </source>
</evidence>
<keyword evidence="7" id="KW-0811">Translocation</keyword>
<feature type="transmembrane region" description="Helical" evidence="12">
    <location>
        <begin position="122"/>
        <end position="141"/>
    </location>
</feature>
<feature type="transmembrane region" description="Helical" evidence="12">
    <location>
        <begin position="347"/>
        <end position="370"/>
    </location>
</feature>
<dbReference type="AlphaFoldDB" id="A0A7S4GGQ2"/>
<evidence type="ECO:0000256" key="5">
    <source>
        <dbReference type="ARBA" id="ARBA00022927"/>
    </source>
</evidence>
<dbReference type="SUPFAM" id="SSF103511">
    <property type="entry name" value="Chlorophyll a-b binding protein"/>
    <property type="match status" value="1"/>
</dbReference>
<evidence type="ECO:0000256" key="1">
    <source>
        <dbReference type="ARBA" id="ARBA00004141"/>
    </source>
</evidence>
<sequence length="707" mass="74895">MASLLSSTPTAYRTTVYDPVPTASEGRTRGFVALAATLGIAAGVAAFCLTAGPQAPALYAAAPVTHVRAQPVGLPATGSLRHAAQMQLPLRSTAGPEFAMTDAVQDPLQDTIATAHAVPPTWSHGLTIVASVFAGLGFALWHSKRAGAPTSSRLMAASMDVDLVPAPVAMVAASGRKSDLDPLSSAVEADVPTRQSAHPFDPLGLAERHNVEESEWYPGAQAAHARWALLTELGRSHTGVLKEYAEHMFQDCSLLTPETSEGKVAMLATGGKSSVTAKTEEPPGIGDFFGGDLPGKFLTLLALLAISRVGVYIPLPGVDVERFADAIQSSGMMGYVDTLSGGSISKLGIFSLGIIPYINASIIIQLAVQLNPELKKIQREEGERGRNKIKNYMRVGALGFAIIQSFGQCTFIRPYVDDFTIQWLAQSIGLLTGGAMGLVFISERLDKLKLGNGTSLMIFANIVSALPGSIGTALKQSQEAGNTSALAVFFAAFAAVALGIVYVQEAERKIPIVYASKFRAGGLSQRAYLPFKVNAAGVMPIIFASSILALPSTIARFMNNESIMNFARAVAPGGNIYIPLNVTMIAFFNYFYTFLQLDPNDVSEQLKKQGASIPGIRPGKSTEEYISGTLERMSVLGSGFLGALALAPSLVEATTHLTVLRGFGGTSLLILVGVATDTARKIQSEMVMQKYKTSLDNLYESENLDNL</sequence>
<evidence type="ECO:0000256" key="6">
    <source>
        <dbReference type="ARBA" id="ARBA00022989"/>
    </source>
</evidence>
<name>A0A7S4GGQ2_9EUGL</name>
<dbReference type="HAMAP" id="MF_01465">
    <property type="entry name" value="SecY"/>
    <property type="match status" value="1"/>
</dbReference>
<evidence type="ECO:0000256" key="3">
    <source>
        <dbReference type="ARBA" id="ARBA00022448"/>
    </source>
</evidence>
<feature type="transmembrane region" description="Helical" evidence="12">
    <location>
        <begin position="574"/>
        <end position="595"/>
    </location>
</feature>
<comment type="subcellular location">
    <subcellularLocation>
        <location evidence="1">Membrane</location>
        <topology evidence="1">Multi-pass membrane protein</topology>
    </subcellularLocation>
</comment>
<feature type="transmembrane region" description="Helical" evidence="12">
    <location>
        <begin position="533"/>
        <end position="554"/>
    </location>
</feature>
<reference evidence="13" key="1">
    <citation type="submission" date="2021-01" db="EMBL/GenBank/DDBJ databases">
        <authorList>
            <person name="Corre E."/>
            <person name="Pelletier E."/>
            <person name="Niang G."/>
            <person name="Scheremetjew M."/>
            <person name="Finn R."/>
            <person name="Kale V."/>
            <person name="Holt S."/>
            <person name="Cochrane G."/>
            <person name="Meng A."/>
            <person name="Brown T."/>
            <person name="Cohen L."/>
        </authorList>
    </citation>
    <scope>NUCLEOTIDE SEQUENCE</scope>
    <source>
        <strain evidence="13">CCMP1594</strain>
    </source>
</reference>
<evidence type="ECO:0000256" key="8">
    <source>
        <dbReference type="ARBA" id="ARBA00023136"/>
    </source>
</evidence>
<evidence type="ECO:0000256" key="11">
    <source>
        <dbReference type="RuleBase" id="RU004349"/>
    </source>
</evidence>
<keyword evidence="6 12" id="KW-1133">Transmembrane helix</keyword>
<feature type="transmembrane region" description="Helical" evidence="12">
    <location>
        <begin position="421"/>
        <end position="441"/>
    </location>
</feature>
<dbReference type="InterPro" id="IPR030659">
    <property type="entry name" value="SecY_CS"/>
</dbReference>
<evidence type="ECO:0000256" key="2">
    <source>
        <dbReference type="ARBA" id="ARBA00005751"/>
    </source>
</evidence>
<dbReference type="FunFam" id="1.10.3370.10:FF:000001">
    <property type="entry name" value="Preprotein translocase subunit SecY"/>
    <property type="match status" value="1"/>
</dbReference>
<evidence type="ECO:0000256" key="7">
    <source>
        <dbReference type="ARBA" id="ARBA00023010"/>
    </source>
</evidence>
<keyword evidence="3" id="KW-0813">Transport</keyword>
<dbReference type="SUPFAM" id="SSF103491">
    <property type="entry name" value="Preprotein translocase SecY subunit"/>
    <property type="match status" value="1"/>
</dbReference>
<dbReference type="InterPro" id="IPR002208">
    <property type="entry name" value="SecY/SEC61-alpha"/>
</dbReference>
<feature type="transmembrane region" description="Helical" evidence="12">
    <location>
        <begin position="453"/>
        <end position="474"/>
    </location>
</feature>
<evidence type="ECO:0000256" key="9">
    <source>
        <dbReference type="ARBA" id="ARBA00039733"/>
    </source>
</evidence>
<keyword evidence="8 12" id="KW-0472">Membrane</keyword>
<feature type="transmembrane region" description="Helical" evidence="12">
    <location>
        <begin position="31"/>
        <end position="52"/>
    </location>
</feature>
<protein>
    <recommendedName>
        <fullName evidence="9">Protein translocase subunit SecY</fullName>
    </recommendedName>
</protein>
<comment type="similarity">
    <text evidence="2 11">Belongs to the SecY/SEC61-alpha family.</text>
</comment>
<organism evidence="13">
    <name type="scientific">Eutreptiella gymnastica</name>
    <dbReference type="NCBI Taxonomy" id="73025"/>
    <lineage>
        <taxon>Eukaryota</taxon>
        <taxon>Discoba</taxon>
        <taxon>Euglenozoa</taxon>
        <taxon>Euglenida</taxon>
        <taxon>Spirocuta</taxon>
        <taxon>Euglenophyceae</taxon>
        <taxon>Eutreptiales</taxon>
        <taxon>Eutreptiaceae</taxon>
        <taxon>Eutreptiella</taxon>
    </lineage>
</organism>
<dbReference type="PANTHER" id="PTHR10906">
    <property type="entry name" value="SECY/SEC61-ALPHA FAMILY MEMBER"/>
    <property type="match status" value="1"/>
</dbReference>
<dbReference type="NCBIfam" id="TIGR00967">
    <property type="entry name" value="3a0501s007"/>
    <property type="match status" value="1"/>
</dbReference>